<evidence type="ECO:0000313" key="2">
    <source>
        <dbReference type="EMBL" id="VVB01220.1"/>
    </source>
</evidence>
<name>A0A565BHV7_9BRAS</name>
<dbReference type="Proteomes" id="UP000489600">
    <property type="component" value="Unassembled WGS sequence"/>
</dbReference>
<comment type="caution">
    <text evidence="2">The sequence shown here is derived from an EMBL/GenBank/DDBJ whole genome shotgun (WGS) entry which is preliminary data.</text>
</comment>
<organism evidence="2 3">
    <name type="scientific">Arabis nemorensis</name>
    <dbReference type="NCBI Taxonomy" id="586526"/>
    <lineage>
        <taxon>Eukaryota</taxon>
        <taxon>Viridiplantae</taxon>
        <taxon>Streptophyta</taxon>
        <taxon>Embryophyta</taxon>
        <taxon>Tracheophyta</taxon>
        <taxon>Spermatophyta</taxon>
        <taxon>Magnoliopsida</taxon>
        <taxon>eudicotyledons</taxon>
        <taxon>Gunneridae</taxon>
        <taxon>Pentapetalae</taxon>
        <taxon>rosids</taxon>
        <taxon>malvids</taxon>
        <taxon>Brassicales</taxon>
        <taxon>Brassicaceae</taxon>
        <taxon>Arabideae</taxon>
        <taxon>Arabis</taxon>
    </lineage>
</organism>
<dbReference type="EMBL" id="CABITT030000004">
    <property type="protein sequence ID" value="VVB01220.1"/>
    <property type="molecule type" value="Genomic_DNA"/>
</dbReference>
<reference evidence="2" key="1">
    <citation type="submission" date="2019-07" db="EMBL/GenBank/DDBJ databases">
        <authorList>
            <person name="Dittberner H."/>
        </authorList>
    </citation>
    <scope>NUCLEOTIDE SEQUENCE [LARGE SCALE GENOMIC DNA]</scope>
</reference>
<accession>A0A565BHV7</accession>
<feature type="compositionally biased region" description="Polar residues" evidence="1">
    <location>
        <begin position="42"/>
        <end position="51"/>
    </location>
</feature>
<gene>
    <name evidence="2" type="ORF">ANE_LOCUS11664</name>
</gene>
<protein>
    <submittedName>
        <fullName evidence="2">Uncharacterized protein</fullName>
    </submittedName>
</protein>
<evidence type="ECO:0000256" key="1">
    <source>
        <dbReference type="SAM" id="MobiDB-lite"/>
    </source>
</evidence>
<sequence length="108" mass="11841">MKHFMLPRNPILRDGREPHSPNPSISKSKPPRKIRSAKENAPPSSDQNSLTSDHRSSPATKLKSLLPPRPPSSNPLKRKLIAEATSEKVVTGFSDSGVKKLGIVEENL</sequence>
<feature type="region of interest" description="Disordered" evidence="1">
    <location>
        <begin position="1"/>
        <end position="77"/>
    </location>
</feature>
<proteinExistence type="predicted"/>
<dbReference type="AlphaFoldDB" id="A0A565BHV7"/>
<keyword evidence="3" id="KW-1185">Reference proteome</keyword>
<evidence type="ECO:0000313" key="3">
    <source>
        <dbReference type="Proteomes" id="UP000489600"/>
    </source>
</evidence>